<name>A0ACC0CA24_CATRO</name>
<protein>
    <submittedName>
        <fullName evidence="1">Uncharacterized protein</fullName>
    </submittedName>
</protein>
<keyword evidence="2" id="KW-1185">Reference proteome</keyword>
<evidence type="ECO:0000313" key="2">
    <source>
        <dbReference type="Proteomes" id="UP001060085"/>
    </source>
</evidence>
<dbReference type="EMBL" id="CM044701">
    <property type="protein sequence ID" value="KAI5681833.1"/>
    <property type="molecule type" value="Genomic_DNA"/>
</dbReference>
<proteinExistence type="predicted"/>
<organism evidence="1 2">
    <name type="scientific">Catharanthus roseus</name>
    <name type="common">Madagascar periwinkle</name>
    <name type="synonym">Vinca rosea</name>
    <dbReference type="NCBI Taxonomy" id="4058"/>
    <lineage>
        <taxon>Eukaryota</taxon>
        <taxon>Viridiplantae</taxon>
        <taxon>Streptophyta</taxon>
        <taxon>Embryophyta</taxon>
        <taxon>Tracheophyta</taxon>
        <taxon>Spermatophyta</taxon>
        <taxon>Magnoliopsida</taxon>
        <taxon>eudicotyledons</taxon>
        <taxon>Gunneridae</taxon>
        <taxon>Pentapetalae</taxon>
        <taxon>asterids</taxon>
        <taxon>lamiids</taxon>
        <taxon>Gentianales</taxon>
        <taxon>Apocynaceae</taxon>
        <taxon>Rauvolfioideae</taxon>
        <taxon>Vinceae</taxon>
        <taxon>Catharanthinae</taxon>
        <taxon>Catharanthus</taxon>
    </lineage>
</organism>
<evidence type="ECO:0000313" key="1">
    <source>
        <dbReference type="EMBL" id="KAI5681833.1"/>
    </source>
</evidence>
<reference evidence="2" key="1">
    <citation type="journal article" date="2023" name="Nat. Plants">
        <title>Single-cell RNA sequencing provides a high-resolution roadmap for understanding the multicellular compartmentation of specialized metabolism.</title>
        <authorList>
            <person name="Sun S."/>
            <person name="Shen X."/>
            <person name="Li Y."/>
            <person name="Li Y."/>
            <person name="Wang S."/>
            <person name="Li R."/>
            <person name="Zhang H."/>
            <person name="Shen G."/>
            <person name="Guo B."/>
            <person name="Wei J."/>
            <person name="Xu J."/>
            <person name="St-Pierre B."/>
            <person name="Chen S."/>
            <person name="Sun C."/>
        </authorList>
    </citation>
    <scope>NUCLEOTIDE SEQUENCE [LARGE SCALE GENOMIC DNA]</scope>
</reference>
<sequence>MNFGEKKKVRLDDDDEDEEEEVPVKYRGEKSTIEDNWKLYVDERHNYKIDVYSQVHAQAARLTDDQLKLTEEFSRCQAAPQNFMASLLEKNPDCAVDIKQTIYNAPVKMKKKRMEGRNMVVRMTPRGKTFTVATAFMRNEKVETCEWVLQQLKNLYFESPKLVVIVTDKESGYLFDEWLNLCAPMFVRVWTEKGNDKNNSVIAHLYYNMYTPLKLEDVHIFWRSLKMNGLSGIGGQQSAQETDLQKQQLDFTGILQEFSTSHRPRFFDLLNEDRVPDQGLVRVPVKEGDWENVVGDGNCVFRVLSYLLYNTKNQWPKDGFAPRHCWIDAPNQLILAANTFNLCIVLIVK</sequence>
<gene>
    <name evidence="1" type="ORF">M9H77_03061</name>
</gene>
<dbReference type="Proteomes" id="UP001060085">
    <property type="component" value="Linkage Group LG01"/>
</dbReference>
<accession>A0ACC0CA24</accession>
<comment type="caution">
    <text evidence="1">The sequence shown here is derived from an EMBL/GenBank/DDBJ whole genome shotgun (WGS) entry which is preliminary data.</text>
</comment>